<keyword evidence="2" id="KW-1185">Reference proteome</keyword>
<evidence type="ECO:0000313" key="1">
    <source>
        <dbReference type="EMBL" id="RLY94025.1"/>
    </source>
</evidence>
<name>A0A3L9L5S4_9MICC</name>
<sequence>MLLAPDPAPETTAVPVKDVDLPGATYAPDVSLASVARAATLGVQVYPSVASADFAITGDLDDMHLTVSLAFTPSPENQRIKDEISTELIPGLEIILGTSFARTTLDYAVAAPTLTTAPVDAA</sequence>
<comment type="caution">
    <text evidence="1">The sequence shown here is derived from an EMBL/GenBank/DDBJ whole genome shotgun (WGS) entry which is preliminary data.</text>
</comment>
<dbReference type="EMBL" id="RDEX01000001">
    <property type="protein sequence ID" value="RLY94025.1"/>
    <property type="molecule type" value="Genomic_DNA"/>
</dbReference>
<gene>
    <name evidence="1" type="ORF">EAE32_01940</name>
</gene>
<dbReference type="AlphaFoldDB" id="A0A3L9L5S4"/>
<accession>A0A3L9L5S4</accession>
<proteinExistence type="predicted"/>
<dbReference type="Proteomes" id="UP000277871">
    <property type="component" value="Unassembled WGS sequence"/>
</dbReference>
<protein>
    <submittedName>
        <fullName evidence="1">Uncharacterized protein</fullName>
    </submittedName>
</protein>
<reference evidence="1 2" key="1">
    <citation type="submission" date="2018-10" db="EMBL/GenBank/DDBJ databases">
        <title>Kocuria tytonicola, new bacteria from the preen glands of American barn owls (Tyto furcata).</title>
        <authorList>
            <person name="Braun M.S."/>
            <person name="Wang E."/>
            <person name="Zimmermann S."/>
            <person name="Boutin S."/>
            <person name="Wagner H."/>
            <person name="Wink M."/>
        </authorList>
    </citation>
    <scope>NUCLEOTIDE SEQUENCE [LARGE SCALE GENOMIC DNA]</scope>
    <source>
        <strain evidence="1 2">473</strain>
    </source>
</reference>
<evidence type="ECO:0000313" key="2">
    <source>
        <dbReference type="Proteomes" id="UP000277871"/>
    </source>
</evidence>
<dbReference type="RefSeq" id="WP_121864010.1">
    <property type="nucleotide sequence ID" value="NZ_RDEX01000001.1"/>
</dbReference>
<organism evidence="1 2">
    <name type="scientific">Kocuria tytonicola</name>
    <dbReference type="NCBI Taxonomy" id="2055946"/>
    <lineage>
        <taxon>Bacteria</taxon>
        <taxon>Bacillati</taxon>
        <taxon>Actinomycetota</taxon>
        <taxon>Actinomycetes</taxon>
        <taxon>Micrococcales</taxon>
        <taxon>Micrococcaceae</taxon>
        <taxon>Kocuria</taxon>
    </lineage>
</organism>